<dbReference type="KEGG" id="kng:KNAG_0C01610"/>
<dbReference type="OMA" id="NHNVHRS"/>
<evidence type="ECO:0000313" key="9">
    <source>
        <dbReference type="Proteomes" id="UP000006310"/>
    </source>
</evidence>
<dbReference type="InterPro" id="IPR001283">
    <property type="entry name" value="CRISP-related"/>
</dbReference>
<dbReference type="GO" id="GO:0015918">
    <property type="term" value="P:sterol transport"/>
    <property type="evidence" value="ECO:0007669"/>
    <property type="project" value="EnsemblFungi"/>
</dbReference>
<dbReference type="SUPFAM" id="SSF55797">
    <property type="entry name" value="PR-1-like"/>
    <property type="match status" value="1"/>
</dbReference>
<evidence type="ECO:0000256" key="1">
    <source>
        <dbReference type="ARBA" id="ARBA00004613"/>
    </source>
</evidence>
<evidence type="ECO:0000313" key="8">
    <source>
        <dbReference type="EMBL" id="CCK69274.1"/>
    </source>
</evidence>
<keyword evidence="9" id="KW-1185">Reference proteome</keyword>
<comment type="subcellular location">
    <subcellularLocation>
        <location evidence="1">Secreted</location>
    </subcellularLocation>
</comment>
<dbReference type="GeneID" id="34524954"/>
<dbReference type="RefSeq" id="XP_022463520.1">
    <property type="nucleotide sequence ID" value="XM_022606867.1"/>
</dbReference>
<keyword evidence="5" id="KW-0813">Transport</keyword>
<keyword evidence="3" id="KW-0964">Secreted</keyword>
<dbReference type="PANTHER" id="PTHR10334">
    <property type="entry name" value="CYSTEINE-RICH SECRETORY PROTEIN-RELATED"/>
    <property type="match status" value="1"/>
</dbReference>
<reference evidence="9" key="2">
    <citation type="submission" date="2012-08" db="EMBL/GenBank/DDBJ databases">
        <title>Genome sequence of Kazachstania naganishii.</title>
        <authorList>
            <person name="Gordon J.L."/>
            <person name="Armisen D."/>
            <person name="Proux-Wera E."/>
            <person name="OhEigeartaigh S.S."/>
            <person name="Byrne K.P."/>
            <person name="Wolfe K.H."/>
        </authorList>
    </citation>
    <scope>NUCLEOTIDE SEQUENCE [LARGE SCALE GENOMIC DNA]</scope>
    <source>
        <strain evidence="9">ATCC MYA-139 / BCRC 22969 / CBS 8797 / CCRC 22969 / KCTC 17520 / NBRC 10181 / NCYC 3082</strain>
    </source>
</reference>
<dbReference type="InterPro" id="IPR018244">
    <property type="entry name" value="Allrgn_V5/Tpx1_CS"/>
</dbReference>
<evidence type="ECO:0000256" key="4">
    <source>
        <dbReference type="ARBA" id="ARBA00022729"/>
    </source>
</evidence>
<dbReference type="CDD" id="cd05384">
    <property type="entry name" value="CAP_PRY1-like"/>
    <property type="match status" value="1"/>
</dbReference>
<evidence type="ECO:0000259" key="7">
    <source>
        <dbReference type="SMART" id="SM00198"/>
    </source>
</evidence>
<organism evidence="8 9">
    <name type="scientific">Huiozyma naganishii (strain ATCC MYA-139 / BCRC 22969 / CBS 8797 / KCTC 17520 / NBRC 10181 / NCYC 3082 / Yp74L-3)</name>
    <name type="common">Yeast</name>
    <name type="synonym">Kazachstania naganishii</name>
    <dbReference type="NCBI Taxonomy" id="1071383"/>
    <lineage>
        <taxon>Eukaryota</taxon>
        <taxon>Fungi</taxon>
        <taxon>Dikarya</taxon>
        <taxon>Ascomycota</taxon>
        <taxon>Saccharomycotina</taxon>
        <taxon>Saccharomycetes</taxon>
        <taxon>Saccharomycetales</taxon>
        <taxon>Saccharomycetaceae</taxon>
        <taxon>Huiozyma</taxon>
    </lineage>
</organism>
<dbReference type="InterPro" id="IPR035940">
    <property type="entry name" value="CAP_sf"/>
</dbReference>
<dbReference type="PRINTS" id="PR00837">
    <property type="entry name" value="V5TPXLIKE"/>
</dbReference>
<dbReference type="HOGENOM" id="CLU_035730_3_0_1"/>
<dbReference type="GO" id="GO:0032934">
    <property type="term" value="F:sterol binding"/>
    <property type="evidence" value="ECO:0007669"/>
    <property type="project" value="EnsemblFungi"/>
</dbReference>
<evidence type="ECO:0000256" key="2">
    <source>
        <dbReference type="ARBA" id="ARBA00009923"/>
    </source>
</evidence>
<dbReference type="InterPro" id="IPR014044">
    <property type="entry name" value="CAP_dom"/>
</dbReference>
<dbReference type="PROSITE" id="PS01009">
    <property type="entry name" value="CRISP_1"/>
    <property type="match status" value="1"/>
</dbReference>
<evidence type="ECO:0000256" key="6">
    <source>
        <dbReference type="SAM" id="SignalP"/>
    </source>
</evidence>
<evidence type="ECO:0000256" key="5">
    <source>
        <dbReference type="ARBA" id="ARBA00023055"/>
    </source>
</evidence>
<protein>
    <recommendedName>
        <fullName evidence="7">SCP domain-containing protein</fullName>
    </recommendedName>
</protein>
<keyword evidence="4 6" id="KW-0732">Signal</keyword>
<dbReference type="GO" id="GO:0005576">
    <property type="term" value="C:extracellular region"/>
    <property type="evidence" value="ECO:0007669"/>
    <property type="project" value="UniProtKB-SubCell"/>
</dbReference>
<dbReference type="FunFam" id="3.40.33.10:FF:000012">
    <property type="entry name" value="Secreted protein PRY1"/>
    <property type="match status" value="1"/>
</dbReference>
<comment type="similarity">
    <text evidence="2">Belongs to the CRISP family.</text>
</comment>
<feature type="domain" description="SCP" evidence="7">
    <location>
        <begin position="128"/>
        <end position="256"/>
    </location>
</feature>
<dbReference type="Proteomes" id="UP000006310">
    <property type="component" value="Chromosome 3"/>
</dbReference>
<reference evidence="8 9" key="1">
    <citation type="journal article" date="2011" name="Proc. Natl. Acad. Sci. U.S.A.">
        <title>Evolutionary erosion of yeast sex chromosomes by mating-type switching accidents.</title>
        <authorList>
            <person name="Gordon J.L."/>
            <person name="Armisen D."/>
            <person name="Proux-Wera E."/>
            <person name="Oheigeartaigh S.S."/>
            <person name="Byrne K.P."/>
            <person name="Wolfe K.H."/>
        </authorList>
    </citation>
    <scope>NUCLEOTIDE SEQUENCE [LARGE SCALE GENOMIC DNA]</scope>
    <source>
        <strain evidence="9">ATCC MYA-139 / BCRC 22969 / CBS 8797 / CCRC 22969 / KCTC 17520 / NBRC 10181 / NCYC 3082</strain>
    </source>
</reference>
<name>J7S4F8_HUIN7</name>
<evidence type="ECO:0000256" key="3">
    <source>
        <dbReference type="ARBA" id="ARBA00022525"/>
    </source>
</evidence>
<dbReference type="GO" id="GO:0015908">
    <property type="term" value="P:fatty acid transport"/>
    <property type="evidence" value="ECO:0007669"/>
    <property type="project" value="EnsemblFungi"/>
</dbReference>
<dbReference type="Pfam" id="PF00188">
    <property type="entry name" value="CAP"/>
    <property type="match status" value="1"/>
</dbReference>
<dbReference type="SMART" id="SM00198">
    <property type="entry name" value="SCP"/>
    <property type="match status" value="1"/>
</dbReference>
<accession>J7S4F8</accession>
<dbReference type="eggNOG" id="KOG3017">
    <property type="taxonomic scope" value="Eukaryota"/>
</dbReference>
<keyword evidence="5" id="KW-0445">Lipid transport</keyword>
<gene>
    <name evidence="8" type="primary">KNAG0C01610</name>
    <name evidence="8" type="ordered locus">KNAG_0C01610</name>
</gene>
<dbReference type="Gene3D" id="3.40.33.10">
    <property type="entry name" value="CAP"/>
    <property type="match status" value="1"/>
</dbReference>
<dbReference type="OrthoDB" id="337038at2759"/>
<dbReference type="EMBL" id="HE978316">
    <property type="protein sequence ID" value="CCK69274.1"/>
    <property type="molecule type" value="Genomic_DNA"/>
</dbReference>
<dbReference type="AlphaFoldDB" id="J7S4F8"/>
<proteinExistence type="inferred from homology"/>
<feature type="chain" id="PRO_5003797449" description="SCP domain-containing protein" evidence="6">
    <location>
        <begin position="19"/>
        <end position="266"/>
    </location>
</feature>
<feature type="signal peptide" evidence="6">
    <location>
        <begin position="1"/>
        <end position="18"/>
    </location>
</feature>
<sequence length="266" mass="27685">MKFSTVALLSAVTAGALAAPAAVTVTEHVHNQATVMVKGVVYVTDGQTMTTFATVVADDNTAATPAPTATPAVKQALNDADFESPTTVAATDAATPTTEDATTIAPATTTVAQQAATTTQSSNSGLSDFANELLNEHNAKRALHQNTPSLTWSDELASYAQNYANSYDCSGNLVHSGGPYGENLSQGYGIAGAVDAWYDEISQYNYGNPGFSENTGHFTQVVWKSTTQVGCASKSCGSYWGDYVICSYQSAGNFGGQYADNVQPLA</sequence>